<dbReference type="KEGG" id="ton:TON_0692"/>
<dbReference type="EMBL" id="CP000855">
    <property type="protein sequence ID" value="ACJ16180.1"/>
    <property type="molecule type" value="Genomic_DNA"/>
</dbReference>
<dbReference type="eggNOG" id="arCOG10651">
    <property type="taxonomic scope" value="Archaea"/>
</dbReference>
<dbReference type="PATRIC" id="fig|523850.10.peg.695"/>
<proteinExistence type="predicted"/>
<sequence>MQGLNTRREDFDSKIQEIIPWARPNPLTEAIDEKEKEKLEVIELIENLADHGELPSEVKLLVKKPKKEELMEE</sequence>
<dbReference type="AlphaFoldDB" id="B6YVA2"/>
<organism evidence="1 2">
    <name type="scientific">Thermococcus onnurineus (strain NA1)</name>
    <dbReference type="NCBI Taxonomy" id="523850"/>
    <lineage>
        <taxon>Archaea</taxon>
        <taxon>Methanobacteriati</taxon>
        <taxon>Methanobacteriota</taxon>
        <taxon>Thermococci</taxon>
        <taxon>Thermococcales</taxon>
        <taxon>Thermococcaceae</taxon>
        <taxon>Thermococcus</taxon>
    </lineage>
</organism>
<protein>
    <submittedName>
        <fullName evidence="1">Uncharacterized protein</fullName>
    </submittedName>
</protein>
<accession>B6YVA2</accession>
<dbReference type="Proteomes" id="UP000002727">
    <property type="component" value="Chromosome"/>
</dbReference>
<reference evidence="1 2" key="1">
    <citation type="journal article" date="2008" name="J. Bacteriol.">
        <title>The complete genome sequence of Thermococcus onnurineus NA1 reveals a mixed heterotrophic and carboxydotrophic metabolism.</title>
        <authorList>
            <person name="Lee H.S."/>
            <person name="Kang S.G."/>
            <person name="Bae S.S."/>
            <person name="Lim J.K."/>
            <person name="Cho Y."/>
            <person name="Kim Y.J."/>
            <person name="Jeon J.H."/>
            <person name="Cha S.S."/>
            <person name="Kwon K.K."/>
            <person name="Kim H.T."/>
            <person name="Park C.J."/>
            <person name="Lee H.W."/>
            <person name="Kim S.I."/>
            <person name="Chun J."/>
            <person name="Colwell R.R."/>
            <person name="Kim S.J."/>
            <person name="Lee J.H."/>
        </authorList>
    </citation>
    <scope>NUCLEOTIDE SEQUENCE [LARGE SCALE GENOMIC DNA]</scope>
    <source>
        <strain evidence="1 2">NA1</strain>
    </source>
</reference>
<dbReference type="HOGENOM" id="CLU_173774_0_0_2"/>
<dbReference type="GeneID" id="7016993"/>
<gene>
    <name evidence="1" type="ordered locus">TON_0692</name>
</gene>
<evidence type="ECO:0000313" key="2">
    <source>
        <dbReference type="Proteomes" id="UP000002727"/>
    </source>
</evidence>
<keyword evidence="2" id="KW-1185">Reference proteome</keyword>
<dbReference type="RefSeq" id="WP_012571652.1">
    <property type="nucleotide sequence ID" value="NC_011529.1"/>
</dbReference>
<evidence type="ECO:0000313" key="1">
    <source>
        <dbReference type="EMBL" id="ACJ16180.1"/>
    </source>
</evidence>
<name>B6YVA2_THEON</name>